<reference evidence="1" key="1">
    <citation type="submission" date="2020-01" db="EMBL/GenBank/DDBJ databases">
        <title>Identification and distribution of gene clusters putatively required for synthesis of sphingolipid metabolism inhibitors in phylogenetically diverse species of the filamentous fungus Fusarium.</title>
        <authorList>
            <person name="Kim H.-S."/>
            <person name="Busman M."/>
            <person name="Brown D.W."/>
            <person name="Divon H."/>
            <person name="Uhlig S."/>
            <person name="Proctor R.H."/>
        </authorList>
    </citation>
    <scope>NUCLEOTIDE SEQUENCE</scope>
    <source>
        <strain evidence="1">NRRL 53441</strain>
    </source>
</reference>
<evidence type="ECO:0000313" key="2">
    <source>
        <dbReference type="Proteomes" id="UP000605986"/>
    </source>
</evidence>
<gene>
    <name evidence="1" type="ORF">F53441_4974</name>
</gene>
<dbReference type="AlphaFoldDB" id="A0A8H4KJ49"/>
<dbReference type="EMBL" id="JAADJG010000197">
    <property type="protein sequence ID" value="KAF4452137.1"/>
    <property type="molecule type" value="Genomic_DNA"/>
</dbReference>
<accession>A0A8H4KJ49</accession>
<keyword evidence="2" id="KW-1185">Reference proteome</keyword>
<name>A0A8H4KJ49_9HYPO</name>
<proteinExistence type="predicted"/>
<dbReference type="Proteomes" id="UP000605986">
    <property type="component" value="Unassembled WGS sequence"/>
</dbReference>
<protein>
    <submittedName>
        <fullName evidence="1">Uncharacterized protein</fullName>
    </submittedName>
</protein>
<evidence type="ECO:0000313" key="1">
    <source>
        <dbReference type="EMBL" id="KAF4452137.1"/>
    </source>
</evidence>
<sequence length="105" mass="11967">MRRIFTNVFWAEQGKGVSVYELGLVELDSVAFGRFMVCLIKCSLLMFDISKIGLHSIDFTTCGQSDLNHLRFQLSTCALWTLSINSIFALRQELTHPSRDIHLVD</sequence>
<organism evidence="1 2">
    <name type="scientific">Fusarium austroafricanum</name>
    <dbReference type="NCBI Taxonomy" id="2364996"/>
    <lineage>
        <taxon>Eukaryota</taxon>
        <taxon>Fungi</taxon>
        <taxon>Dikarya</taxon>
        <taxon>Ascomycota</taxon>
        <taxon>Pezizomycotina</taxon>
        <taxon>Sordariomycetes</taxon>
        <taxon>Hypocreomycetidae</taxon>
        <taxon>Hypocreales</taxon>
        <taxon>Nectriaceae</taxon>
        <taxon>Fusarium</taxon>
        <taxon>Fusarium concolor species complex</taxon>
    </lineage>
</organism>
<comment type="caution">
    <text evidence="1">The sequence shown here is derived from an EMBL/GenBank/DDBJ whole genome shotgun (WGS) entry which is preliminary data.</text>
</comment>